<evidence type="ECO:0000313" key="3">
    <source>
        <dbReference type="Proteomes" id="UP000593567"/>
    </source>
</evidence>
<organism evidence="2 3">
    <name type="scientific">Bugula neritina</name>
    <name type="common">Brown bryozoan</name>
    <name type="synonym">Sertularia neritina</name>
    <dbReference type="NCBI Taxonomy" id="10212"/>
    <lineage>
        <taxon>Eukaryota</taxon>
        <taxon>Metazoa</taxon>
        <taxon>Spiralia</taxon>
        <taxon>Lophotrochozoa</taxon>
        <taxon>Bryozoa</taxon>
        <taxon>Gymnolaemata</taxon>
        <taxon>Cheilostomatida</taxon>
        <taxon>Flustrina</taxon>
        <taxon>Buguloidea</taxon>
        <taxon>Bugulidae</taxon>
        <taxon>Bugula</taxon>
    </lineage>
</organism>
<dbReference type="Proteomes" id="UP000593567">
    <property type="component" value="Unassembled WGS sequence"/>
</dbReference>
<evidence type="ECO:0000313" key="2">
    <source>
        <dbReference type="EMBL" id="KAF6021390.1"/>
    </source>
</evidence>
<keyword evidence="3" id="KW-1185">Reference proteome</keyword>
<name>A0A7J7J5B6_BUGNE</name>
<accession>A0A7J7J5B6</accession>
<comment type="caution">
    <text evidence="2">The sequence shown here is derived from an EMBL/GenBank/DDBJ whole genome shotgun (WGS) entry which is preliminary data.</text>
</comment>
<comment type="similarity">
    <text evidence="1">Belongs to the SNF7 family.</text>
</comment>
<proteinExistence type="inferred from homology"/>
<protein>
    <submittedName>
        <fullName evidence="2">CHMP1A</fullName>
    </submittedName>
</protein>
<evidence type="ECO:0000256" key="1">
    <source>
        <dbReference type="ARBA" id="ARBA00006190"/>
    </source>
</evidence>
<dbReference type="GO" id="GO:0007034">
    <property type="term" value="P:vacuolar transport"/>
    <property type="evidence" value="ECO:0007669"/>
    <property type="project" value="InterPro"/>
</dbReference>
<dbReference type="Gene3D" id="6.10.140.1230">
    <property type="match status" value="1"/>
</dbReference>
<reference evidence="2" key="1">
    <citation type="submission" date="2020-06" db="EMBL/GenBank/DDBJ databases">
        <title>Draft genome of Bugula neritina, a colonial animal packing powerful symbionts and potential medicines.</title>
        <authorList>
            <person name="Rayko M."/>
        </authorList>
    </citation>
    <scope>NUCLEOTIDE SEQUENCE [LARGE SCALE GENOMIC DNA]</scope>
    <source>
        <strain evidence="2">Kwan_BN1</strain>
    </source>
</reference>
<dbReference type="OrthoDB" id="10266568at2759"/>
<sequence>MSARVDAVSSRVQTAVAMKGVVKNLGVVTKGLDRAMASMNLEEVEKIMSKFETQFEDLDVRESTMEQAMGAAFAMSAPANQVEDLMKEVAAENDLDITEQLKDLHPGQSTLEASASAAKEDNLSRRLAALRN</sequence>
<dbReference type="AlphaFoldDB" id="A0A7J7J5B6"/>
<dbReference type="EMBL" id="VXIV02003050">
    <property type="protein sequence ID" value="KAF6021390.1"/>
    <property type="molecule type" value="Genomic_DNA"/>
</dbReference>
<gene>
    <name evidence="2" type="ORF">EB796_020304</name>
</gene>
<dbReference type="Pfam" id="PF03357">
    <property type="entry name" value="Snf7"/>
    <property type="match status" value="1"/>
</dbReference>
<dbReference type="InterPro" id="IPR005024">
    <property type="entry name" value="Snf7_fam"/>
</dbReference>
<dbReference type="PANTHER" id="PTHR10476">
    <property type="entry name" value="CHARGED MULTIVESICULAR BODY PROTEIN"/>
    <property type="match status" value="1"/>
</dbReference>